<proteinExistence type="predicted"/>
<dbReference type="KEGG" id="sgd:ELQ87_21005"/>
<gene>
    <name evidence="3" type="ORF">DDJ31_18270</name>
    <name evidence="2" type="ORF">ELQ87_21005</name>
</gene>
<evidence type="ECO:0000313" key="5">
    <source>
        <dbReference type="Proteomes" id="UP000501753"/>
    </source>
</evidence>
<organism evidence="2 4">
    <name type="scientific">Streptomyces griseoviridis</name>
    <dbReference type="NCBI Taxonomy" id="45398"/>
    <lineage>
        <taxon>Bacteria</taxon>
        <taxon>Bacillati</taxon>
        <taxon>Actinomycetota</taxon>
        <taxon>Actinomycetes</taxon>
        <taxon>Kitasatosporales</taxon>
        <taxon>Streptomycetaceae</taxon>
        <taxon>Streptomyces</taxon>
    </lineage>
</organism>
<dbReference type="EMBL" id="CP034687">
    <property type="protein sequence ID" value="AZS86454.1"/>
    <property type="molecule type" value="Genomic_DNA"/>
</dbReference>
<evidence type="ECO:0000313" key="4">
    <source>
        <dbReference type="Proteomes" id="UP000271291"/>
    </source>
</evidence>
<feature type="domain" description="HNH nuclease" evidence="1">
    <location>
        <begin position="49"/>
        <end position="99"/>
    </location>
</feature>
<name>A0A3S9ZF40_STRGD</name>
<dbReference type="Proteomes" id="UP000501753">
    <property type="component" value="Chromosome"/>
</dbReference>
<dbReference type="InterPro" id="IPR003615">
    <property type="entry name" value="HNH_nuc"/>
</dbReference>
<accession>A0A3S9ZF40</accession>
<dbReference type="InterPro" id="IPR002711">
    <property type="entry name" value="HNH"/>
</dbReference>
<dbReference type="SMART" id="SM00507">
    <property type="entry name" value="HNHc"/>
    <property type="match status" value="1"/>
</dbReference>
<dbReference type="CDD" id="cd00085">
    <property type="entry name" value="HNHc"/>
    <property type="match status" value="1"/>
</dbReference>
<dbReference type="EMBL" id="CP029078">
    <property type="protein sequence ID" value="QCN86681.1"/>
    <property type="molecule type" value="Genomic_DNA"/>
</dbReference>
<evidence type="ECO:0000259" key="1">
    <source>
        <dbReference type="SMART" id="SM00507"/>
    </source>
</evidence>
<keyword evidence="5" id="KW-1185">Reference proteome</keyword>
<dbReference type="GO" id="GO:0004519">
    <property type="term" value="F:endonuclease activity"/>
    <property type="evidence" value="ECO:0007669"/>
    <property type="project" value="InterPro"/>
</dbReference>
<dbReference type="GO" id="GO:0003676">
    <property type="term" value="F:nucleic acid binding"/>
    <property type="evidence" value="ECO:0007669"/>
    <property type="project" value="InterPro"/>
</dbReference>
<reference evidence="2 4" key="2">
    <citation type="submission" date="2018-12" db="EMBL/GenBank/DDBJ databases">
        <title>Streptomyces griseoviridis F1-27 complete genome.</title>
        <authorList>
            <person name="Mariita R.M."/>
            <person name="Sello J.K."/>
        </authorList>
    </citation>
    <scope>NUCLEOTIDE SEQUENCE [LARGE SCALE GENOMIC DNA]</scope>
    <source>
        <strain evidence="2 4">F1-27</strain>
    </source>
</reference>
<dbReference type="GO" id="GO:0008270">
    <property type="term" value="F:zinc ion binding"/>
    <property type="evidence" value="ECO:0007669"/>
    <property type="project" value="InterPro"/>
</dbReference>
<dbReference type="Proteomes" id="UP000271291">
    <property type="component" value="Chromosome"/>
</dbReference>
<evidence type="ECO:0000313" key="3">
    <source>
        <dbReference type="EMBL" id="QCN86681.1"/>
    </source>
</evidence>
<dbReference type="Gene3D" id="1.10.30.50">
    <property type="match status" value="1"/>
</dbReference>
<dbReference type="Pfam" id="PF01844">
    <property type="entry name" value="HNH"/>
    <property type="match status" value="1"/>
</dbReference>
<sequence length="242" mass="28490">MRRVYRSEIDFSTRCDLAARQKKVTSKEKGRTEWSAYRRSVKSKAVVDALRKMNGQRQRCVYCCDSRSADVDHFTPIAVDFSRTFSWNNFILVCPECNRKKSARFPVDTEGRPLVINPTLEDPWNFLVLDTKNGYLAARFLEEEFDLKGDITIEVISCVNHEAVVEGRRRVISRYYEAVESLLEHDSPASVVAKLMREVREDEYGVGEWFARREGREEPLFQELRNRFPMIWRRFVREVCRS</sequence>
<evidence type="ECO:0000313" key="2">
    <source>
        <dbReference type="EMBL" id="AZS86454.1"/>
    </source>
</evidence>
<dbReference type="OrthoDB" id="5422822at2"/>
<protein>
    <recommendedName>
        <fullName evidence="1">HNH nuclease domain-containing protein</fullName>
    </recommendedName>
</protein>
<dbReference type="AlphaFoldDB" id="A0A3S9ZF40"/>
<reference evidence="3 5" key="1">
    <citation type="submission" date="2018-04" db="EMBL/GenBank/DDBJ databases">
        <title>Complete genome sequences of Streptomyces griseoviridis K61 and characterization of antagonistic properties of biological control agents.</title>
        <authorList>
            <person name="Mariita R.M."/>
            <person name="Sello J.K."/>
        </authorList>
    </citation>
    <scope>NUCLEOTIDE SEQUENCE [LARGE SCALE GENOMIC DNA]</scope>
    <source>
        <strain evidence="3 5">K61</strain>
    </source>
</reference>